<evidence type="ECO:0000313" key="1">
    <source>
        <dbReference type="EMBL" id="OAG09710.1"/>
    </source>
</evidence>
<dbReference type="EMBL" id="KV441549">
    <property type="protein sequence ID" value="OAG09710.1"/>
    <property type="molecule type" value="Genomic_DNA"/>
</dbReference>
<name>A0A177CS48_9PLEO</name>
<sequence>MRPALTLATKFLLDPRFGAFWYHLMYGTPVTDAATRKTYLEHSNREDDLQTACADFEALLESLADRTTFYWRPEKSEGPTFAGVTQFSFWEILKDFIDSSRFDRLRKPVDSYNSYIGLSSKFLYNLMSENAVTYSDVNADIRLQFVLAVTITHELAHAIYGWRGLPHVDWTNGLVEVFAFDTDISNEIGWSWENHTWDGVILACTLDHDAIGEVRARTWESEILNETYIFTPVPEDWLKSLFMKDTWKNINQAIKKIPKPASSPWSTSTALQSIQSIRF</sequence>
<proteinExistence type="predicted"/>
<dbReference type="RefSeq" id="XP_018040075.1">
    <property type="nucleotide sequence ID" value="XM_018177585.1"/>
</dbReference>
<protein>
    <submittedName>
        <fullName evidence="1">Uncharacterized protein</fullName>
    </submittedName>
</protein>
<keyword evidence="2" id="KW-1185">Reference proteome</keyword>
<dbReference type="OrthoDB" id="3786030at2759"/>
<accession>A0A177CS48</accession>
<gene>
    <name evidence="1" type="ORF">CC84DRAFT_1160815</name>
</gene>
<dbReference type="InParanoid" id="A0A177CS48"/>
<evidence type="ECO:0000313" key="2">
    <source>
        <dbReference type="Proteomes" id="UP000077069"/>
    </source>
</evidence>
<reference evidence="1 2" key="1">
    <citation type="submission" date="2016-05" db="EMBL/GenBank/DDBJ databases">
        <title>Comparative analysis of secretome profiles of manganese(II)-oxidizing ascomycete fungi.</title>
        <authorList>
            <consortium name="DOE Joint Genome Institute"/>
            <person name="Zeiner C.A."/>
            <person name="Purvine S.O."/>
            <person name="Zink E.M."/>
            <person name="Wu S."/>
            <person name="Pasa-Tolic L."/>
            <person name="Chaput D.L."/>
            <person name="Haridas S."/>
            <person name="Grigoriev I.V."/>
            <person name="Santelli C.M."/>
            <person name="Hansel C.M."/>
        </authorList>
    </citation>
    <scope>NUCLEOTIDE SEQUENCE [LARGE SCALE GENOMIC DNA]</scope>
    <source>
        <strain evidence="1 2">AP3s5-JAC2a</strain>
    </source>
</reference>
<dbReference type="Proteomes" id="UP000077069">
    <property type="component" value="Unassembled WGS sequence"/>
</dbReference>
<organism evidence="1 2">
    <name type="scientific">Paraphaeosphaeria sporulosa</name>
    <dbReference type="NCBI Taxonomy" id="1460663"/>
    <lineage>
        <taxon>Eukaryota</taxon>
        <taxon>Fungi</taxon>
        <taxon>Dikarya</taxon>
        <taxon>Ascomycota</taxon>
        <taxon>Pezizomycotina</taxon>
        <taxon>Dothideomycetes</taxon>
        <taxon>Pleosporomycetidae</taxon>
        <taxon>Pleosporales</taxon>
        <taxon>Massarineae</taxon>
        <taxon>Didymosphaeriaceae</taxon>
        <taxon>Paraphaeosphaeria</taxon>
    </lineage>
</organism>
<dbReference type="GeneID" id="28761071"/>
<dbReference type="AlphaFoldDB" id="A0A177CS48"/>